<dbReference type="EMBL" id="FUKI01000002">
    <property type="protein sequence ID" value="SJM89076.1"/>
    <property type="molecule type" value="Genomic_DNA"/>
</dbReference>
<name>A0A1R4GYK2_9GAMM</name>
<evidence type="ECO:0000313" key="2">
    <source>
        <dbReference type="Proteomes" id="UP000195667"/>
    </source>
</evidence>
<evidence type="ECO:0000313" key="1">
    <source>
        <dbReference type="EMBL" id="SJM89076.1"/>
    </source>
</evidence>
<accession>A0A1R4GYK2</accession>
<proteinExistence type="predicted"/>
<organism evidence="1 2">
    <name type="scientific">Crenothrix polyspora</name>
    <dbReference type="NCBI Taxonomy" id="360316"/>
    <lineage>
        <taxon>Bacteria</taxon>
        <taxon>Pseudomonadati</taxon>
        <taxon>Pseudomonadota</taxon>
        <taxon>Gammaproteobacteria</taxon>
        <taxon>Methylococcales</taxon>
        <taxon>Crenotrichaceae</taxon>
        <taxon>Crenothrix</taxon>
    </lineage>
</organism>
<keyword evidence="2" id="KW-1185">Reference proteome</keyword>
<dbReference type="Proteomes" id="UP000195667">
    <property type="component" value="Unassembled WGS sequence"/>
</dbReference>
<dbReference type="AlphaFoldDB" id="A0A1R4GYK2"/>
<protein>
    <submittedName>
        <fullName evidence="1">Uncharacterized protein</fullName>
    </submittedName>
</protein>
<gene>
    <name evidence="1" type="ORF">CRENPOLYSF1_100001</name>
</gene>
<sequence>MNCENAVFKATQLTWDKNNNAQEVGLPAVWQPNMHNVLVMLG</sequence>
<reference evidence="2" key="1">
    <citation type="submission" date="2017-02" db="EMBL/GenBank/DDBJ databases">
        <authorList>
            <person name="Daims H."/>
        </authorList>
    </citation>
    <scope>NUCLEOTIDE SEQUENCE [LARGE SCALE GENOMIC DNA]</scope>
</reference>